<dbReference type="InterPro" id="IPR005475">
    <property type="entry name" value="Transketolase-like_Pyr-bd"/>
</dbReference>
<evidence type="ECO:0000313" key="7">
    <source>
        <dbReference type="Proteomes" id="UP000199306"/>
    </source>
</evidence>
<dbReference type="EMBL" id="FOXH01000013">
    <property type="protein sequence ID" value="SFQ25697.1"/>
    <property type="molecule type" value="Genomic_DNA"/>
</dbReference>
<gene>
    <name evidence="6" type="ORF">SAMN04515674_11367</name>
</gene>
<dbReference type="AlphaFoldDB" id="A0A1I5X1X6"/>
<dbReference type="PANTHER" id="PTHR43257:SF2">
    <property type="entry name" value="PYRUVATE DEHYDROGENASE E1 COMPONENT SUBUNIT BETA"/>
    <property type="match status" value="1"/>
</dbReference>
<dbReference type="SUPFAM" id="SSF52518">
    <property type="entry name" value="Thiamin diphosphate-binding fold (THDP-binding)"/>
    <property type="match status" value="2"/>
</dbReference>
<dbReference type="InterPro" id="IPR029061">
    <property type="entry name" value="THDP-binding"/>
</dbReference>
<dbReference type="GO" id="GO:0016624">
    <property type="term" value="F:oxidoreductase activity, acting on the aldehyde or oxo group of donors, disulfide as acceptor"/>
    <property type="evidence" value="ECO:0007669"/>
    <property type="project" value="InterPro"/>
</dbReference>
<dbReference type="Gene3D" id="3.40.50.970">
    <property type="match status" value="2"/>
</dbReference>
<name>A0A1I5X1X6_9BACT</name>
<keyword evidence="3" id="KW-0560">Oxidoreductase</keyword>
<sequence length="808" mass="90659">MLENEILTENSSMTVQHFSREDVLKDYRLVALSRQCSLLVRKEVFSGRAKFGIYGDGKELCQLALANAMQPGDFISGYYRDQTIVAAVGDMTWREYFSQLYGHPDITFEPHTGGRTMNNHHATRWLDENGKWLDQTKMYNSVAGVSSTAGQMPRAVGIAYASKLYRSIPELKDISQNFTRNGNEVCFATIGDASTSEGMFLECINAAGVLQIPLVMSVWDDGYGISVPSQYQTTKSSISKALAGYQTNEDGAGLEIFTVKAWDYAGLIETYQKAAHLAREFHIPSLIHVEEVTQQQGHSASGSHERYKSPERLQFEIDLDCNLKFREWILENDFATEEELKAIDEESAKTARSCQKEAWTAYTDSIKPQYQNALSLIQQAIEESSNGEEIAKIYESLSKAYYPIHSDSVRAVRRVLHAMRFDSVPSKKALQVWVKEAVDSNFKRFTTHQYSVSDESPLKVEAVEPIYTEDSASLDGREILNRNFDHLLSNDPRIFILGEDVGKIGDVNQTLSGLQDKFGEERVTDTGIREMTIVGQGIGAAMRGLRPIIEIQYLDYIFYPFATLADDLACLHYRTVGGQKAPLVIRTRGHRLEGIWHSGSPMAVLLNGLRGIHLCVPRNMTQAAGMYNTLLNSDDPAIVIECLNGYRLKERLPDNLYDTRVPLGVPEVIKEGTDVTIVTYGSMCRIVMEAAVQLENIGISVEVIDIQTLLPFDISHKIVESIRKTNRVIFADEDMPGGASAYMMQEVLDNQNAYRWLDSKPVCIAAQPHRPAYSSDGDYFSKPNVENVFDAAYAIMHEVNPELFPEIY</sequence>
<comment type="function">
    <text evidence="2">E1 component of the 2-oxoglutarate dehydrogenase (OGDH) complex which catalyzes the decarboxylation of 2-oxoglutarate, the first step in the conversion of 2-oxoglutarate to succinyl-CoA and CO(2).</text>
</comment>
<evidence type="ECO:0000313" key="6">
    <source>
        <dbReference type="EMBL" id="SFQ25697.1"/>
    </source>
</evidence>
<comment type="cofactor">
    <cofactor evidence="1">
        <name>thiamine diphosphate</name>
        <dbReference type="ChEBI" id="CHEBI:58937"/>
    </cofactor>
</comment>
<dbReference type="InterPro" id="IPR009014">
    <property type="entry name" value="Transketo_C/PFOR_II"/>
</dbReference>
<dbReference type="Pfam" id="PF00676">
    <property type="entry name" value="E1_dh"/>
    <property type="match status" value="1"/>
</dbReference>
<dbReference type="PANTHER" id="PTHR43257">
    <property type="entry name" value="PYRUVATE DEHYDROGENASE E1 COMPONENT BETA SUBUNIT"/>
    <property type="match status" value="1"/>
</dbReference>
<dbReference type="Proteomes" id="UP000199306">
    <property type="component" value="Unassembled WGS sequence"/>
</dbReference>
<feature type="domain" description="Transketolase-like pyrimidine-binding" evidence="5">
    <location>
        <begin position="474"/>
        <end position="648"/>
    </location>
</feature>
<dbReference type="InterPro" id="IPR033248">
    <property type="entry name" value="Transketolase_C"/>
</dbReference>
<dbReference type="SUPFAM" id="SSF52922">
    <property type="entry name" value="TK C-terminal domain-like"/>
    <property type="match status" value="1"/>
</dbReference>
<proteinExistence type="predicted"/>
<dbReference type="CDD" id="cd02000">
    <property type="entry name" value="TPP_E1_PDC_ADC_BCADC"/>
    <property type="match status" value="1"/>
</dbReference>
<evidence type="ECO:0000256" key="1">
    <source>
        <dbReference type="ARBA" id="ARBA00001964"/>
    </source>
</evidence>
<dbReference type="InterPro" id="IPR001017">
    <property type="entry name" value="DH_E1"/>
</dbReference>
<evidence type="ECO:0000256" key="3">
    <source>
        <dbReference type="ARBA" id="ARBA00023002"/>
    </source>
</evidence>
<evidence type="ECO:0000256" key="4">
    <source>
        <dbReference type="ARBA" id="ARBA00023052"/>
    </source>
</evidence>
<keyword evidence="4" id="KW-0786">Thiamine pyrophosphate</keyword>
<reference evidence="6 7" key="1">
    <citation type="submission" date="2016-10" db="EMBL/GenBank/DDBJ databases">
        <authorList>
            <person name="de Groot N.N."/>
        </authorList>
    </citation>
    <scope>NUCLEOTIDE SEQUENCE [LARGE SCALE GENOMIC DNA]</scope>
    <source>
        <strain evidence="7">E92,LMG 26720,CCM 7988</strain>
    </source>
</reference>
<organism evidence="6 7">
    <name type="scientific">Pseudarcicella hirudinis</name>
    <dbReference type="NCBI Taxonomy" id="1079859"/>
    <lineage>
        <taxon>Bacteria</taxon>
        <taxon>Pseudomonadati</taxon>
        <taxon>Bacteroidota</taxon>
        <taxon>Cytophagia</taxon>
        <taxon>Cytophagales</taxon>
        <taxon>Flectobacillaceae</taxon>
        <taxon>Pseudarcicella</taxon>
    </lineage>
</organism>
<accession>A0A1I5X1X6</accession>
<dbReference type="Gene3D" id="3.40.50.920">
    <property type="match status" value="1"/>
</dbReference>
<evidence type="ECO:0000259" key="5">
    <source>
        <dbReference type="SMART" id="SM00861"/>
    </source>
</evidence>
<keyword evidence="7" id="KW-1185">Reference proteome</keyword>
<evidence type="ECO:0000256" key="2">
    <source>
        <dbReference type="ARBA" id="ARBA00003906"/>
    </source>
</evidence>
<dbReference type="STRING" id="1079859.SAMN04515674_11367"/>
<protein>
    <submittedName>
        <fullName evidence="6">Pyruvate/2-oxoglutarate/acetoin dehydrogenase complex, dehydrogenase (E1) component</fullName>
    </submittedName>
</protein>
<dbReference type="Pfam" id="PF02780">
    <property type="entry name" value="Transketolase_C"/>
    <property type="match status" value="1"/>
</dbReference>
<keyword evidence="6" id="KW-0670">Pyruvate</keyword>
<dbReference type="SMART" id="SM00861">
    <property type="entry name" value="Transket_pyr"/>
    <property type="match status" value="1"/>
</dbReference>
<dbReference type="Pfam" id="PF02779">
    <property type="entry name" value="Transket_pyr"/>
    <property type="match status" value="1"/>
</dbReference>